<dbReference type="GO" id="GO:0009249">
    <property type="term" value="P:protein lipoylation"/>
    <property type="evidence" value="ECO:0007669"/>
    <property type="project" value="TreeGrafter"/>
</dbReference>
<organism evidence="7 8">
    <name type="scientific">Modicella reniformis</name>
    <dbReference type="NCBI Taxonomy" id="1440133"/>
    <lineage>
        <taxon>Eukaryota</taxon>
        <taxon>Fungi</taxon>
        <taxon>Fungi incertae sedis</taxon>
        <taxon>Mucoromycota</taxon>
        <taxon>Mortierellomycotina</taxon>
        <taxon>Mortierellomycetes</taxon>
        <taxon>Mortierellales</taxon>
        <taxon>Mortierellaceae</taxon>
        <taxon>Modicella</taxon>
    </lineage>
</organism>
<evidence type="ECO:0000259" key="6">
    <source>
        <dbReference type="PROSITE" id="PS50968"/>
    </source>
</evidence>
<comment type="subunit">
    <text evidence="5">The glycine cleavage system is composed of four proteins: P, T, L and H.</text>
</comment>
<feature type="modified residue" description="N6-lipoyllysine" evidence="4">
    <location>
        <position position="95"/>
    </location>
</feature>
<name>A0A9P6M0I3_9FUNG</name>
<dbReference type="EMBL" id="JAAAHW010006609">
    <property type="protein sequence ID" value="KAF9957675.1"/>
    <property type="molecule type" value="Genomic_DNA"/>
</dbReference>
<keyword evidence="3 5" id="KW-0809">Transit peptide</keyword>
<dbReference type="PANTHER" id="PTHR11715">
    <property type="entry name" value="GLYCINE CLEAVAGE SYSTEM H PROTEIN"/>
    <property type="match status" value="1"/>
</dbReference>
<keyword evidence="8" id="KW-1185">Reference proteome</keyword>
<dbReference type="GO" id="GO:0005739">
    <property type="term" value="C:mitochondrion"/>
    <property type="evidence" value="ECO:0007669"/>
    <property type="project" value="UniProtKB-SubCell"/>
</dbReference>
<dbReference type="OrthoDB" id="10264154at2759"/>
<feature type="domain" description="Lipoyl-binding" evidence="6">
    <location>
        <begin position="52"/>
        <end position="136"/>
    </location>
</feature>
<evidence type="ECO:0000256" key="5">
    <source>
        <dbReference type="RuleBase" id="RU364055"/>
    </source>
</evidence>
<comment type="function">
    <text evidence="5">The H protein shuttles the methylamine group of glycine from the P protein to the T protein.</text>
</comment>
<dbReference type="PANTHER" id="PTHR11715:SF3">
    <property type="entry name" value="GLYCINE CLEAVAGE SYSTEM H PROTEIN-RELATED"/>
    <property type="match status" value="1"/>
</dbReference>
<dbReference type="GO" id="GO:0005960">
    <property type="term" value="C:glycine cleavage complex"/>
    <property type="evidence" value="ECO:0007669"/>
    <property type="project" value="UniProtKB-UniRule"/>
</dbReference>
<dbReference type="InterPro" id="IPR011053">
    <property type="entry name" value="Single_hybrid_motif"/>
</dbReference>
<dbReference type="InterPro" id="IPR002930">
    <property type="entry name" value="GCV_H"/>
</dbReference>
<comment type="similarity">
    <text evidence="1 5">Belongs to the GcvH family.</text>
</comment>
<dbReference type="CDD" id="cd06848">
    <property type="entry name" value="GCS_H"/>
    <property type="match status" value="1"/>
</dbReference>
<dbReference type="NCBIfam" id="TIGR00527">
    <property type="entry name" value="gcvH"/>
    <property type="match status" value="1"/>
</dbReference>
<dbReference type="Pfam" id="PF01597">
    <property type="entry name" value="GCV_H"/>
    <property type="match status" value="1"/>
</dbReference>
<dbReference type="PROSITE" id="PS50968">
    <property type="entry name" value="BIOTINYL_LIPOYL"/>
    <property type="match status" value="1"/>
</dbReference>
<dbReference type="HAMAP" id="MF_00272">
    <property type="entry name" value="GcvH"/>
    <property type="match status" value="1"/>
</dbReference>
<gene>
    <name evidence="7" type="ORF">BGZ65_001923</name>
</gene>
<dbReference type="SUPFAM" id="SSF51230">
    <property type="entry name" value="Single hybrid motif"/>
    <property type="match status" value="1"/>
</dbReference>
<sequence>MSLAALSARLFPTVRSQAMARVAAPSSSAFARFYGIKKYSADHEYIDVDNDIGKIGITDFAQKQLGEVVFVDFDYAVKNPAVEAGGSLGNVESVKAVSEIFSPVSGKIIEANEALTDEPQMINEDPEGDGWIVKIKLSNLKELDTLMTKEAYEKFIKE</sequence>
<dbReference type="InterPro" id="IPR000089">
    <property type="entry name" value="Biotin_lipoyl"/>
</dbReference>
<dbReference type="Proteomes" id="UP000749646">
    <property type="component" value="Unassembled WGS sequence"/>
</dbReference>
<dbReference type="AlphaFoldDB" id="A0A9P6M0I3"/>
<accession>A0A9P6M0I3</accession>
<proteinExistence type="inferred from homology"/>
<evidence type="ECO:0000313" key="7">
    <source>
        <dbReference type="EMBL" id="KAF9957675.1"/>
    </source>
</evidence>
<evidence type="ECO:0000256" key="4">
    <source>
        <dbReference type="PIRSR" id="PIRSR617453-50"/>
    </source>
</evidence>
<dbReference type="PROSITE" id="PS00189">
    <property type="entry name" value="LIPOYL"/>
    <property type="match status" value="1"/>
</dbReference>
<comment type="caution">
    <text evidence="7">The sequence shown here is derived from an EMBL/GenBank/DDBJ whole genome shotgun (WGS) entry which is preliminary data.</text>
</comment>
<dbReference type="InterPro" id="IPR003016">
    <property type="entry name" value="2-oxoA_DH_lipoyl-BS"/>
</dbReference>
<protein>
    <recommendedName>
        <fullName evidence="5">Glycine cleavage system H protein</fullName>
    </recommendedName>
</protein>
<feature type="non-terminal residue" evidence="7">
    <location>
        <position position="1"/>
    </location>
</feature>
<evidence type="ECO:0000256" key="3">
    <source>
        <dbReference type="ARBA" id="ARBA00022946"/>
    </source>
</evidence>
<evidence type="ECO:0000256" key="1">
    <source>
        <dbReference type="ARBA" id="ARBA00009249"/>
    </source>
</evidence>
<dbReference type="NCBIfam" id="NF002270">
    <property type="entry name" value="PRK01202.1"/>
    <property type="match status" value="1"/>
</dbReference>
<dbReference type="InterPro" id="IPR033753">
    <property type="entry name" value="GCV_H/Fam206"/>
</dbReference>
<evidence type="ECO:0000256" key="2">
    <source>
        <dbReference type="ARBA" id="ARBA00022823"/>
    </source>
</evidence>
<comment type="subcellular location">
    <subcellularLocation>
        <location evidence="5">Mitochondrion</location>
    </subcellularLocation>
</comment>
<reference evidence="7" key="1">
    <citation type="journal article" date="2020" name="Fungal Divers.">
        <title>Resolving the Mortierellaceae phylogeny through synthesis of multi-gene phylogenetics and phylogenomics.</title>
        <authorList>
            <person name="Vandepol N."/>
            <person name="Liber J."/>
            <person name="Desiro A."/>
            <person name="Na H."/>
            <person name="Kennedy M."/>
            <person name="Barry K."/>
            <person name="Grigoriev I.V."/>
            <person name="Miller A.N."/>
            <person name="O'Donnell K."/>
            <person name="Stajich J.E."/>
            <person name="Bonito G."/>
        </authorList>
    </citation>
    <scope>NUCLEOTIDE SEQUENCE</scope>
    <source>
        <strain evidence="7">MES-2147</strain>
    </source>
</reference>
<dbReference type="InterPro" id="IPR017453">
    <property type="entry name" value="GCV_H_sub"/>
</dbReference>
<dbReference type="GO" id="GO:0019464">
    <property type="term" value="P:glycine decarboxylation via glycine cleavage system"/>
    <property type="evidence" value="ECO:0007669"/>
    <property type="project" value="UniProtKB-UniRule"/>
</dbReference>
<keyword evidence="2 4" id="KW-0450">Lipoyl</keyword>
<evidence type="ECO:0000313" key="8">
    <source>
        <dbReference type="Proteomes" id="UP000749646"/>
    </source>
</evidence>
<keyword evidence="5" id="KW-0496">Mitochondrion</keyword>
<comment type="cofactor">
    <cofactor evidence="5">
        <name>(R)-lipoate</name>
        <dbReference type="ChEBI" id="CHEBI:83088"/>
    </cofactor>
    <text evidence="5">Binds 1 lipoyl cofactor covalently.</text>
</comment>
<dbReference type="Gene3D" id="2.40.50.100">
    <property type="match status" value="1"/>
</dbReference>